<proteinExistence type="predicted"/>
<dbReference type="SUPFAM" id="SSF51905">
    <property type="entry name" value="FAD/NAD(P)-binding domain"/>
    <property type="match status" value="1"/>
</dbReference>
<evidence type="ECO:0000256" key="1">
    <source>
        <dbReference type="ARBA" id="ARBA00001974"/>
    </source>
</evidence>
<dbReference type="InterPro" id="IPR050464">
    <property type="entry name" value="Zeta_carotene_desat/Oxidored"/>
</dbReference>
<dbReference type="Pfam" id="PF01593">
    <property type="entry name" value="Amino_oxidase"/>
    <property type="match status" value="1"/>
</dbReference>
<name>A0ABM8HW23_9BACT</name>
<keyword evidence="2" id="KW-0560">Oxidoreductase</keyword>
<accession>A0ABM8HW23</accession>
<keyword evidence="6" id="KW-1185">Reference proteome</keyword>
<dbReference type="PANTHER" id="PTHR42923">
    <property type="entry name" value="PROTOPORPHYRINOGEN OXIDASE"/>
    <property type="match status" value="1"/>
</dbReference>
<gene>
    <name evidence="5" type="ORF">DESUT3_20140</name>
</gene>
<dbReference type="InterPro" id="IPR002937">
    <property type="entry name" value="Amino_oxidase"/>
</dbReference>
<protein>
    <submittedName>
        <fullName evidence="5">Amine oxidase</fullName>
    </submittedName>
</protein>
<dbReference type="EMBL" id="AP024355">
    <property type="protein sequence ID" value="BCR04945.1"/>
    <property type="molecule type" value="Genomic_DNA"/>
</dbReference>
<evidence type="ECO:0000256" key="3">
    <source>
        <dbReference type="SAM" id="Phobius"/>
    </source>
</evidence>
<sequence length="426" mass="47860">MTEAKERSLNIAVIGGGVAGILAAYLLQQRHQVSLFEANAYLGGHTNTVEIPDGPDAGLAVDTGFIVLNDVTYPLFQRFLGSLGVPTRDAEMSFGFQCAKTGLVYAGNNLGGLFAQRRNLASPRFWSLLFEIARFGRLARSELFAGCVPQVTLGDYLRQNRFSSFMIENYLLPMAAAIWSTPALQVADFPAETFLRFFSNHGLLSLRNRPQWKTVVGGSYSYVKAFCKNFRGRIELGAPVAKVFRGPERVRVRFHDGASQDFDRLVVASHADQALRLLGDPSEEETRLLGAWRYQLNRTVLHTDDSLLPKLKSAWAAWNFTRESGGDDQRPAFVTYYMNLLQGFHSRKHYCVTLNRRQPFAPESEIAEFDYHHPQYTFESLATQPHLARLNGRRQTWFCGSYFGYGFHEDAVRSAVAVGRDFGVDL</sequence>
<dbReference type="Gene3D" id="1.10.405.20">
    <property type="match status" value="1"/>
</dbReference>
<feature type="domain" description="Amine oxidase" evidence="4">
    <location>
        <begin position="18"/>
        <end position="291"/>
    </location>
</feature>
<dbReference type="PANTHER" id="PTHR42923:SF17">
    <property type="entry name" value="AMINE OXIDASE DOMAIN-CONTAINING PROTEIN"/>
    <property type="match status" value="1"/>
</dbReference>
<keyword evidence="3" id="KW-0812">Transmembrane</keyword>
<evidence type="ECO:0000259" key="4">
    <source>
        <dbReference type="Pfam" id="PF01593"/>
    </source>
</evidence>
<keyword evidence="3" id="KW-0472">Membrane</keyword>
<dbReference type="InterPro" id="IPR001613">
    <property type="entry name" value="Flavin_amine_oxidase"/>
</dbReference>
<dbReference type="Gene3D" id="3.30.70.1990">
    <property type="match status" value="1"/>
</dbReference>
<keyword evidence="3" id="KW-1133">Transmembrane helix</keyword>
<organism evidence="5 6">
    <name type="scientific">Desulfuromonas versatilis</name>
    <dbReference type="NCBI Taxonomy" id="2802975"/>
    <lineage>
        <taxon>Bacteria</taxon>
        <taxon>Pseudomonadati</taxon>
        <taxon>Thermodesulfobacteriota</taxon>
        <taxon>Desulfuromonadia</taxon>
        <taxon>Desulfuromonadales</taxon>
        <taxon>Desulfuromonadaceae</taxon>
        <taxon>Desulfuromonas</taxon>
    </lineage>
</organism>
<comment type="cofactor">
    <cofactor evidence="1">
        <name>FAD</name>
        <dbReference type="ChEBI" id="CHEBI:57692"/>
    </cofactor>
</comment>
<reference evidence="5 6" key="2">
    <citation type="journal article" date="2021" name="Int. J. Syst. Evol. Microbiol.">
        <title>Isolation and Polyphasic Characterization of Desulfuromonas versatilis sp. Nov., an Electrogenic Bacteria Capable of Versatile Metabolism Isolated from a Graphene Oxide-Reducing Enrichment Culture.</title>
        <authorList>
            <person name="Xie L."/>
            <person name="Yoshida N."/>
            <person name="Ishii S."/>
            <person name="Meng L."/>
        </authorList>
    </citation>
    <scope>NUCLEOTIDE SEQUENCE [LARGE SCALE GENOMIC DNA]</scope>
    <source>
        <strain evidence="5 6">NIT-T3</strain>
    </source>
</reference>
<dbReference type="Gene3D" id="3.50.50.60">
    <property type="entry name" value="FAD/NAD(P)-binding domain"/>
    <property type="match status" value="1"/>
</dbReference>
<dbReference type="RefSeq" id="WP_221252382.1">
    <property type="nucleotide sequence ID" value="NZ_AP024355.1"/>
</dbReference>
<reference evidence="5 6" key="1">
    <citation type="journal article" date="2016" name="C (Basel)">
        <title>Selective Growth of and Electricity Production by Marine Exoelectrogenic Bacteria in Self-Aggregated Hydrogel of Microbially Reduced Graphene Oxide.</title>
        <authorList>
            <person name="Yoshida N."/>
            <person name="Goto Y."/>
            <person name="Miyata Y."/>
        </authorList>
    </citation>
    <scope>NUCLEOTIDE SEQUENCE [LARGE SCALE GENOMIC DNA]</scope>
    <source>
        <strain evidence="5 6">NIT-T3</strain>
    </source>
</reference>
<evidence type="ECO:0000313" key="6">
    <source>
        <dbReference type="Proteomes" id="UP001319827"/>
    </source>
</evidence>
<evidence type="ECO:0000256" key="2">
    <source>
        <dbReference type="ARBA" id="ARBA00023002"/>
    </source>
</evidence>
<dbReference type="InterPro" id="IPR036188">
    <property type="entry name" value="FAD/NAD-bd_sf"/>
</dbReference>
<feature type="transmembrane region" description="Helical" evidence="3">
    <location>
        <begin position="9"/>
        <end position="27"/>
    </location>
</feature>
<dbReference type="PRINTS" id="PR00757">
    <property type="entry name" value="AMINEOXDASEF"/>
</dbReference>
<dbReference type="Proteomes" id="UP001319827">
    <property type="component" value="Chromosome"/>
</dbReference>
<evidence type="ECO:0000313" key="5">
    <source>
        <dbReference type="EMBL" id="BCR04945.1"/>
    </source>
</evidence>